<proteinExistence type="predicted"/>
<gene>
    <name evidence="1" type="ORF">SMRZ_LOCUS16199</name>
</gene>
<dbReference type="Proteomes" id="UP000277204">
    <property type="component" value="Unassembled WGS sequence"/>
</dbReference>
<organism evidence="1 2">
    <name type="scientific">Schistosoma margrebowiei</name>
    <dbReference type="NCBI Taxonomy" id="48269"/>
    <lineage>
        <taxon>Eukaryota</taxon>
        <taxon>Metazoa</taxon>
        <taxon>Spiralia</taxon>
        <taxon>Lophotrochozoa</taxon>
        <taxon>Platyhelminthes</taxon>
        <taxon>Trematoda</taxon>
        <taxon>Digenea</taxon>
        <taxon>Strigeidida</taxon>
        <taxon>Schistosomatoidea</taxon>
        <taxon>Schistosomatidae</taxon>
        <taxon>Schistosoma</taxon>
    </lineage>
</organism>
<keyword evidence="2" id="KW-1185">Reference proteome</keyword>
<evidence type="ECO:0000313" key="1">
    <source>
        <dbReference type="EMBL" id="VDP20269.1"/>
    </source>
</evidence>
<dbReference type="EMBL" id="UZAI01017084">
    <property type="protein sequence ID" value="VDP20269.1"/>
    <property type="molecule type" value="Genomic_DNA"/>
</dbReference>
<protein>
    <submittedName>
        <fullName evidence="1">Uncharacterized protein</fullName>
    </submittedName>
</protein>
<evidence type="ECO:0000313" key="2">
    <source>
        <dbReference type="Proteomes" id="UP000277204"/>
    </source>
</evidence>
<sequence length="39" mass="4630">MSYLGFVSWIHLHLRGDVHSGILTQYHRLQTPSRYLPSY</sequence>
<accession>A0A3P8F860</accession>
<name>A0A3P8F860_9TREM</name>
<dbReference type="AlphaFoldDB" id="A0A3P8F860"/>
<reference evidence="1 2" key="1">
    <citation type="submission" date="2018-11" db="EMBL/GenBank/DDBJ databases">
        <authorList>
            <consortium name="Pathogen Informatics"/>
        </authorList>
    </citation>
    <scope>NUCLEOTIDE SEQUENCE [LARGE SCALE GENOMIC DNA]</scope>
    <source>
        <strain evidence="1 2">Zambia</strain>
    </source>
</reference>